<gene>
    <name evidence="1" type="ORF">SAMN05216260_13220</name>
</gene>
<accession>A0A1G7XIX0</accession>
<reference evidence="1 2" key="1">
    <citation type="submission" date="2016-10" db="EMBL/GenBank/DDBJ databases">
        <authorList>
            <person name="de Groot N.N."/>
        </authorList>
    </citation>
    <scope>NUCLEOTIDE SEQUENCE [LARGE SCALE GENOMIC DNA]</scope>
    <source>
        <strain evidence="1 2">CGMCC 4.1859</strain>
    </source>
</reference>
<evidence type="ECO:0000313" key="1">
    <source>
        <dbReference type="EMBL" id="SDG84001.1"/>
    </source>
</evidence>
<dbReference type="Proteomes" id="UP000198614">
    <property type="component" value="Unassembled WGS sequence"/>
</dbReference>
<name>A0A1G7XIX0_9ACTN</name>
<sequence length="77" mass="8297">MVIHRLWTWPLPVGQDGSNGSISVHKSSTEAEHGCVRGAPVLRGRRLVAASPSLTVSRVGQPISMRKRAALPLSVSW</sequence>
<proteinExistence type="predicted"/>
<organism evidence="1 2">
    <name type="scientific">Streptomyces griseoaurantiacus</name>
    <dbReference type="NCBI Taxonomy" id="68213"/>
    <lineage>
        <taxon>Bacteria</taxon>
        <taxon>Bacillati</taxon>
        <taxon>Actinomycetota</taxon>
        <taxon>Actinomycetes</taxon>
        <taxon>Kitasatosporales</taxon>
        <taxon>Streptomycetaceae</taxon>
        <taxon>Streptomyces</taxon>
        <taxon>Streptomyces aurantiacus group</taxon>
    </lineage>
</organism>
<evidence type="ECO:0000313" key="2">
    <source>
        <dbReference type="Proteomes" id="UP000198614"/>
    </source>
</evidence>
<dbReference type="AlphaFoldDB" id="A0A1G7XIX0"/>
<protein>
    <submittedName>
        <fullName evidence="1">Uncharacterized protein</fullName>
    </submittedName>
</protein>
<dbReference type="EMBL" id="FNAX01000032">
    <property type="protein sequence ID" value="SDG84001.1"/>
    <property type="molecule type" value="Genomic_DNA"/>
</dbReference>